<evidence type="ECO:0000256" key="4">
    <source>
        <dbReference type="ARBA" id="ARBA00022618"/>
    </source>
</evidence>
<evidence type="ECO:0000256" key="9">
    <source>
        <dbReference type="ARBA" id="ARBA00033158"/>
    </source>
</evidence>
<dbReference type="EMBL" id="CZRL01000100">
    <property type="protein sequence ID" value="CUS54073.1"/>
    <property type="molecule type" value="Genomic_DNA"/>
</dbReference>
<dbReference type="Pfam" id="PF05164">
    <property type="entry name" value="ZapA"/>
    <property type="match status" value="1"/>
</dbReference>
<comment type="subcellular location">
    <subcellularLocation>
        <location evidence="1">Cytoplasm</location>
    </subcellularLocation>
</comment>
<sequence>MSREGVKVVIMDRQFTVACKKNEQDDLLDAAAHLDKQLRVVQAQSKVVGLEHCAVITALNLSNELLQLRRSSQVPGDLNARLQALTARVEKAVSRNQSDETA</sequence>
<organism evidence="10">
    <name type="scientific">hydrothermal vent metagenome</name>
    <dbReference type="NCBI Taxonomy" id="652676"/>
    <lineage>
        <taxon>unclassified sequences</taxon>
        <taxon>metagenomes</taxon>
        <taxon>ecological metagenomes</taxon>
    </lineage>
</organism>
<dbReference type="GO" id="GO:0000921">
    <property type="term" value="P:septin ring assembly"/>
    <property type="evidence" value="ECO:0007669"/>
    <property type="project" value="TreeGrafter"/>
</dbReference>
<keyword evidence="4" id="KW-0132">Cell division</keyword>
<keyword evidence="5" id="KW-0717">Septation</keyword>
<name>A0A160TT94_9ZZZZ</name>
<evidence type="ECO:0000256" key="5">
    <source>
        <dbReference type="ARBA" id="ARBA00023210"/>
    </source>
</evidence>
<evidence type="ECO:0000256" key="8">
    <source>
        <dbReference type="ARBA" id="ARBA00026068"/>
    </source>
</evidence>
<evidence type="ECO:0000256" key="2">
    <source>
        <dbReference type="ARBA" id="ARBA00015195"/>
    </source>
</evidence>
<dbReference type="Gene3D" id="3.30.160.880">
    <property type="entry name" value="Cell division protein ZapA protomer, N-terminal domain"/>
    <property type="match status" value="1"/>
</dbReference>
<dbReference type="GO" id="GO:0032153">
    <property type="term" value="C:cell division site"/>
    <property type="evidence" value="ECO:0007669"/>
    <property type="project" value="TreeGrafter"/>
</dbReference>
<dbReference type="GO" id="GO:0000917">
    <property type="term" value="P:division septum assembly"/>
    <property type="evidence" value="ECO:0007669"/>
    <property type="project" value="UniProtKB-KW"/>
</dbReference>
<protein>
    <recommendedName>
        <fullName evidence="2">Cell division protein ZapA</fullName>
    </recommendedName>
    <alternativeName>
        <fullName evidence="9">Z ring-associated protein ZapA</fullName>
    </alternativeName>
</protein>
<evidence type="ECO:0000313" key="10">
    <source>
        <dbReference type="EMBL" id="CUS54073.1"/>
    </source>
</evidence>
<keyword evidence="6" id="KW-0131">Cell cycle</keyword>
<dbReference type="GO" id="GO:0030428">
    <property type="term" value="C:cell septum"/>
    <property type="evidence" value="ECO:0007669"/>
    <property type="project" value="TreeGrafter"/>
</dbReference>
<accession>A0A160TT94</accession>
<gene>
    <name evidence="10" type="ORF">MGWOODY_XGa2020</name>
</gene>
<comment type="function">
    <text evidence="7">Activator of cell division through the inhibition of FtsZ GTPase activity, therefore promoting FtsZ assembly into bundles of protofilaments necessary for the formation of the division Z ring. It is recruited early at mid-cell but it is not essential for cell division.</text>
</comment>
<keyword evidence="3" id="KW-0963">Cytoplasm</keyword>
<dbReference type="PANTHER" id="PTHR34981">
    <property type="entry name" value="CELL DIVISION PROTEIN ZAPA"/>
    <property type="match status" value="1"/>
</dbReference>
<dbReference type="PANTHER" id="PTHR34981:SF1">
    <property type="entry name" value="CELL DIVISION PROTEIN ZAPA"/>
    <property type="match status" value="1"/>
</dbReference>
<dbReference type="InterPro" id="IPR042233">
    <property type="entry name" value="Cell_div_ZapA_N"/>
</dbReference>
<dbReference type="InterPro" id="IPR007838">
    <property type="entry name" value="Cell_div_ZapA-like"/>
</dbReference>
<comment type="subunit">
    <text evidence="8">Homodimer. Interacts with FtsZ.</text>
</comment>
<dbReference type="InterPro" id="IPR036192">
    <property type="entry name" value="Cell_div_ZapA-like_sf"/>
</dbReference>
<dbReference type="Gene3D" id="1.20.5.50">
    <property type="match status" value="1"/>
</dbReference>
<dbReference type="SUPFAM" id="SSF102829">
    <property type="entry name" value="Cell division protein ZapA-like"/>
    <property type="match status" value="1"/>
</dbReference>
<evidence type="ECO:0000256" key="1">
    <source>
        <dbReference type="ARBA" id="ARBA00004496"/>
    </source>
</evidence>
<evidence type="ECO:0000256" key="3">
    <source>
        <dbReference type="ARBA" id="ARBA00022490"/>
    </source>
</evidence>
<proteinExistence type="predicted"/>
<dbReference type="GO" id="GO:0043093">
    <property type="term" value="P:FtsZ-dependent cytokinesis"/>
    <property type="evidence" value="ECO:0007669"/>
    <property type="project" value="TreeGrafter"/>
</dbReference>
<reference evidence="10" key="1">
    <citation type="submission" date="2015-10" db="EMBL/GenBank/DDBJ databases">
        <authorList>
            <person name="Gilbert D.G."/>
        </authorList>
    </citation>
    <scope>NUCLEOTIDE SEQUENCE</scope>
</reference>
<dbReference type="GO" id="GO:0005829">
    <property type="term" value="C:cytosol"/>
    <property type="evidence" value="ECO:0007669"/>
    <property type="project" value="TreeGrafter"/>
</dbReference>
<evidence type="ECO:0000256" key="7">
    <source>
        <dbReference type="ARBA" id="ARBA00024910"/>
    </source>
</evidence>
<dbReference type="AlphaFoldDB" id="A0A160TT94"/>
<evidence type="ECO:0000256" key="6">
    <source>
        <dbReference type="ARBA" id="ARBA00023306"/>
    </source>
</evidence>